<dbReference type="AlphaFoldDB" id="A0A8T3YLJ6"/>
<gene>
    <name evidence="1" type="ORF">HY544_03415</name>
</gene>
<evidence type="ECO:0000313" key="2">
    <source>
        <dbReference type="Proteomes" id="UP000732298"/>
    </source>
</evidence>
<comment type="caution">
    <text evidence="1">The sequence shown here is derived from an EMBL/GenBank/DDBJ whole genome shotgun (WGS) entry which is preliminary data.</text>
</comment>
<organism evidence="1 2">
    <name type="scientific">Candidatus Iainarchaeum sp</name>
    <dbReference type="NCBI Taxonomy" id="3101447"/>
    <lineage>
        <taxon>Archaea</taxon>
        <taxon>Candidatus Iainarchaeota</taxon>
        <taxon>Candidatus Iainarchaeia</taxon>
        <taxon>Candidatus Iainarchaeales</taxon>
        <taxon>Candidatus Iainarchaeaceae</taxon>
        <taxon>Candidatus Iainarchaeum</taxon>
    </lineage>
</organism>
<reference evidence="1" key="1">
    <citation type="submission" date="2020-07" db="EMBL/GenBank/DDBJ databases">
        <title>Huge and variable diversity of episymbiotic CPR bacteria and DPANN archaea in groundwater ecosystems.</title>
        <authorList>
            <person name="He C.Y."/>
            <person name="Keren R."/>
            <person name="Whittaker M."/>
            <person name="Farag I.F."/>
            <person name="Doudna J."/>
            <person name="Cate J.H.D."/>
            <person name="Banfield J.F."/>
        </authorList>
    </citation>
    <scope>NUCLEOTIDE SEQUENCE</scope>
    <source>
        <strain evidence="1">NC_groundwater_1296_Ag_S-0.2um_52_80</strain>
    </source>
</reference>
<name>A0A8T3YLJ6_9ARCH</name>
<sequence length="227" mass="25280">MRKHRTSKRKVVRNVARATRSYAYLSSEEAKLGATPAVSRFAQLPSPHNLLALLNERLAEHSIVEEASHWMKVCPFTYISGQEIPEPARRGMAHFLIANEIRKSGLAPPQSRVLVSLLGFLEEGDNLDWVVHTAKLIRNGISPEEDAKMAKFRRFMRQLGAPEDMAHIAEHSRKMKLATQSDKVNNVATLKAFSAGMGLGHIVARGGGYAERLLNEVAEAVDIYSRK</sequence>
<dbReference type="Proteomes" id="UP000732298">
    <property type="component" value="Unassembled WGS sequence"/>
</dbReference>
<accession>A0A8T3YLJ6</accession>
<evidence type="ECO:0000313" key="1">
    <source>
        <dbReference type="EMBL" id="MBI4210527.1"/>
    </source>
</evidence>
<proteinExistence type="predicted"/>
<protein>
    <submittedName>
        <fullName evidence="1">Uncharacterized protein</fullName>
    </submittedName>
</protein>
<dbReference type="EMBL" id="JACQPB010000034">
    <property type="protein sequence ID" value="MBI4210527.1"/>
    <property type="molecule type" value="Genomic_DNA"/>
</dbReference>